<dbReference type="EMBL" id="ACPB03002121">
    <property type="status" value="NOT_ANNOTATED_CDS"/>
    <property type="molecule type" value="Genomic_DNA"/>
</dbReference>
<dbReference type="HOGENOM" id="CLU_1733767_0_0_1"/>
<evidence type="ECO:0000256" key="3">
    <source>
        <dbReference type="ARBA" id="ARBA00022989"/>
    </source>
</evidence>
<keyword evidence="6" id="KW-1185">Reference proteome</keyword>
<dbReference type="InterPro" id="IPR008952">
    <property type="entry name" value="Tetraspanin_EC2_sf"/>
</dbReference>
<dbReference type="eggNOG" id="KOG3882">
    <property type="taxonomic scope" value="Eukaryota"/>
</dbReference>
<dbReference type="AlphaFoldDB" id="T1HUZ3"/>
<comment type="subcellular location">
    <subcellularLocation>
        <location evidence="1">Membrane</location>
        <topology evidence="1">Multi-pass membrane protein</topology>
    </subcellularLocation>
</comment>
<keyword evidence="3" id="KW-1133">Transmembrane helix</keyword>
<dbReference type="VEuPathDB" id="VectorBase:RPRC007863"/>
<proteinExistence type="predicted"/>
<name>T1HUZ3_RHOPR</name>
<evidence type="ECO:0000313" key="6">
    <source>
        <dbReference type="Proteomes" id="UP000015103"/>
    </source>
</evidence>
<organism evidence="5 6">
    <name type="scientific">Rhodnius prolixus</name>
    <name type="common">Triatomid bug</name>
    <dbReference type="NCBI Taxonomy" id="13249"/>
    <lineage>
        <taxon>Eukaryota</taxon>
        <taxon>Metazoa</taxon>
        <taxon>Ecdysozoa</taxon>
        <taxon>Arthropoda</taxon>
        <taxon>Hexapoda</taxon>
        <taxon>Insecta</taxon>
        <taxon>Pterygota</taxon>
        <taxon>Neoptera</taxon>
        <taxon>Paraneoptera</taxon>
        <taxon>Hemiptera</taxon>
        <taxon>Heteroptera</taxon>
        <taxon>Panheteroptera</taxon>
        <taxon>Cimicomorpha</taxon>
        <taxon>Reduviidae</taxon>
        <taxon>Triatominae</taxon>
        <taxon>Rhodnius</taxon>
    </lineage>
</organism>
<reference evidence="5" key="1">
    <citation type="submission" date="2015-05" db="UniProtKB">
        <authorList>
            <consortium name="EnsemblMetazoa"/>
        </authorList>
    </citation>
    <scope>IDENTIFICATION</scope>
</reference>
<dbReference type="EnsemblMetazoa" id="RPRC007863-RA">
    <property type="protein sequence ID" value="RPRC007863-PA"/>
    <property type="gene ID" value="RPRC007863"/>
</dbReference>
<evidence type="ECO:0000313" key="5">
    <source>
        <dbReference type="EnsemblMetazoa" id="RPRC007863-PA"/>
    </source>
</evidence>
<dbReference type="STRING" id="13249.T1HUZ3"/>
<dbReference type="Pfam" id="PF00335">
    <property type="entry name" value="Tetraspanin"/>
    <property type="match status" value="1"/>
</dbReference>
<dbReference type="InParanoid" id="T1HUZ3"/>
<dbReference type="Proteomes" id="UP000015103">
    <property type="component" value="Unassembled WGS sequence"/>
</dbReference>
<evidence type="ECO:0000256" key="4">
    <source>
        <dbReference type="ARBA" id="ARBA00023136"/>
    </source>
</evidence>
<dbReference type="InterPro" id="IPR018499">
    <property type="entry name" value="Tetraspanin/Peripherin"/>
</dbReference>
<protein>
    <submittedName>
        <fullName evidence="5">Uncharacterized protein</fullName>
    </submittedName>
</protein>
<keyword evidence="2" id="KW-0812">Transmembrane</keyword>
<accession>T1HUZ3</accession>
<keyword evidence="4" id="KW-0472">Membrane</keyword>
<sequence>MKSAMAIYPDGNYKPLVDRIQMKYKCCGIHSYEDWFQYKWYGKKILKTDLTNDDIPFSCCSDDIIVPCIHHGLKSKIYYNQYNFEKLAIWKEGCEKKYLEIYKSRLFDLYAKSLIIPILFIIQNFVDRILQTADSTVCINEQCDGWICRRN</sequence>
<dbReference type="GO" id="GO:0016020">
    <property type="term" value="C:membrane"/>
    <property type="evidence" value="ECO:0007669"/>
    <property type="project" value="UniProtKB-SubCell"/>
</dbReference>
<evidence type="ECO:0000256" key="1">
    <source>
        <dbReference type="ARBA" id="ARBA00004141"/>
    </source>
</evidence>
<dbReference type="Gene3D" id="1.10.1450.10">
    <property type="entry name" value="Tetraspanin"/>
    <property type="match status" value="1"/>
</dbReference>
<dbReference type="SUPFAM" id="SSF48652">
    <property type="entry name" value="Tetraspanin"/>
    <property type="match status" value="1"/>
</dbReference>
<evidence type="ECO:0000256" key="2">
    <source>
        <dbReference type="ARBA" id="ARBA00022692"/>
    </source>
</evidence>